<reference evidence="8 9" key="1">
    <citation type="submission" date="2020-08" db="EMBL/GenBank/DDBJ databases">
        <title>Genomic Encyclopedia of Type Strains, Phase IV (KMG-IV): sequencing the most valuable type-strain genomes for metagenomic binning, comparative biology and taxonomic classification.</title>
        <authorList>
            <person name="Goeker M."/>
        </authorList>
    </citation>
    <scope>NUCLEOTIDE SEQUENCE [LARGE SCALE GENOMIC DNA]</scope>
    <source>
        <strain evidence="8 9">DSM 22198</strain>
    </source>
</reference>
<dbReference type="CDD" id="cd06579">
    <property type="entry name" value="TM_PBP1_transp_AraH_like"/>
    <property type="match status" value="1"/>
</dbReference>
<feature type="transmembrane region" description="Helical" evidence="7">
    <location>
        <begin position="120"/>
        <end position="139"/>
    </location>
</feature>
<evidence type="ECO:0000256" key="1">
    <source>
        <dbReference type="ARBA" id="ARBA00004651"/>
    </source>
</evidence>
<dbReference type="PANTHER" id="PTHR32196">
    <property type="entry name" value="ABC TRANSPORTER PERMEASE PROTEIN YPHD-RELATED-RELATED"/>
    <property type="match status" value="1"/>
</dbReference>
<keyword evidence="9" id="KW-1185">Reference proteome</keyword>
<feature type="region of interest" description="Disordered" evidence="6">
    <location>
        <begin position="328"/>
        <end position="358"/>
    </location>
</feature>
<evidence type="ECO:0000256" key="5">
    <source>
        <dbReference type="ARBA" id="ARBA00023136"/>
    </source>
</evidence>
<evidence type="ECO:0000256" key="4">
    <source>
        <dbReference type="ARBA" id="ARBA00022989"/>
    </source>
</evidence>
<feature type="transmembrane region" description="Helical" evidence="7">
    <location>
        <begin position="216"/>
        <end position="236"/>
    </location>
</feature>
<dbReference type="PANTHER" id="PTHR32196:SF63">
    <property type="entry name" value="INNER MEMBRANE ABC TRANSPORTER PERMEASE PROTEIN YJFF"/>
    <property type="match status" value="1"/>
</dbReference>
<evidence type="ECO:0000313" key="9">
    <source>
        <dbReference type="Proteomes" id="UP000539175"/>
    </source>
</evidence>
<comment type="caution">
    <text evidence="8">The sequence shown here is derived from an EMBL/GenBank/DDBJ whole genome shotgun (WGS) entry which is preliminary data.</text>
</comment>
<feature type="transmembrane region" description="Helical" evidence="7">
    <location>
        <begin position="295"/>
        <end position="317"/>
    </location>
</feature>
<dbReference type="GO" id="GO:0005886">
    <property type="term" value="C:plasma membrane"/>
    <property type="evidence" value="ECO:0007669"/>
    <property type="project" value="UniProtKB-SubCell"/>
</dbReference>
<dbReference type="EMBL" id="JACIIZ010000006">
    <property type="protein sequence ID" value="MBB6251978.1"/>
    <property type="molecule type" value="Genomic_DNA"/>
</dbReference>
<evidence type="ECO:0000256" key="6">
    <source>
        <dbReference type="SAM" id="MobiDB-lite"/>
    </source>
</evidence>
<keyword evidence="5 7" id="KW-0472">Membrane</keyword>
<keyword evidence="3 7" id="KW-0812">Transmembrane</keyword>
<keyword evidence="8" id="KW-0813">Transport</keyword>
<keyword evidence="8" id="KW-0762">Sugar transport</keyword>
<evidence type="ECO:0000256" key="7">
    <source>
        <dbReference type="SAM" id="Phobius"/>
    </source>
</evidence>
<feature type="transmembrane region" description="Helical" evidence="7">
    <location>
        <begin position="242"/>
        <end position="263"/>
    </location>
</feature>
<dbReference type="AlphaFoldDB" id="A0A7X0AXP4"/>
<dbReference type="Proteomes" id="UP000539175">
    <property type="component" value="Unassembled WGS sequence"/>
</dbReference>
<protein>
    <submittedName>
        <fullName evidence="8">Simple sugar transport system permease protein</fullName>
    </submittedName>
</protein>
<evidence type="ECO:0000256" key="2">
    <source>
        <dbReference type="ARBA" id="ARBA00022475"/>
    </source>
</evidence>
<gene>
    <name evidence="8" type="ORF">FHS74_002538</name>
</gene>
<feature type="transmembrane region" description="Helical" evidence="7">
    <location>
        <begin position="167"/>
        <end position="184"/>
    </location>
</feature>
<feature type="transmembrane region" description="Helical" evidence="7">
    <location>
        <begin position="52"/>
        <end position="81"/>
    </location>
</feature>
<comment type="subcellular location">
    <subcellularLocation>
        <location evidence="1">Cell membrane</location>
        <topology evidence="1">Multi-pass membrane protein</topology>
    </subcellularLocation>
</comment>
<feature type="transmembrane region" description="Helical" evidence="7">
    <location>
        <begin position="93"/>
        <end position="114"/>
    </location>
</feature>
<dbReference type="Pfam" id="PF02653">
    <property type="entry name" value="BPD_transp_2"/>
    <property type="match status" value="1"/>
</dbReference>
<sequence length="358" mass="35811">MMGRLLNTRTLPLLATVVVFVLIYAVCAAQYPAMLGLRVLGNLLTDNAFLGILAVGMTVVVVAGGIDLSVGAVMGLTTVALARLIEGAGLPPLAAFALVLAGGALFGAGIGAAIHVLKAPAFIVTLTAMFLARGCALLISTDSIPIHTAGYDALAGAGLALPGGGRLTLVAGIMLLTFIGGGILLHGTRFGARVFALGGNAHFAQLMGINTRSTTILVHAFCSLMAALAGIVFSLYTRSGYALTGTGVELDAIAAVVIGGTLLTGGVGGVAGSFIGVLIQGLILTWITFDGTLSSWWTKIAIGALLFVFIAVQRLILLASTRYGRSGAGPGAPTTPHPAASTPVARSSAPGAAAPSAP</sequence>
<proteinExistence type="predicted"/>
<feature type="compositionally biased region" description="Low complexity" evidence="6">
    <location>
        <begin position="331"/>
        <end position="358"/>
    </location>
</feature>
<keyword evidence="2" id="KW-1003">Cell membrane</keyword>
<evidence type="ECO:0000313" key="8">
    <source>
        <dbReference type="EMBL" id="MBB6251978.1"/>
    </source>
</evidence>
<keyword evidence="4 7" id="KW-1133">Transmembrane helix</keyword>
<dbReference type="NCBIfam" id="NF008630">
    <property type="entry name" value="PRK11618.1"/>
    <property type="match status" value="1"/>
</dbReference>
<dbReference type="InterPro" id="IPR001851">
    <property type="entry name" value="ABC_transp_permease"/>
</dbReference>
<organism evidence="8 9">
    <name type="scientific">Nitrospirillum iridis</name>
    <dbReference type="NCBI Taxonomy" id="765888"/>
    <lineage>
        <taxon>Bacteria</taxon>
        <taxon>Pseudomonadati</taxon>
        <taxon>Pseudomonadota</taxon>
        <taxon>Alphaproteobacteria</taxon>
        <taxon>Rhodospirillales</taxon>
        <taxon>Azospirillaceae</taxon>
        <taxon>Nitrospirillum</taxon>
    </lineage>
</organism>
<accession>A0A7X0AXP4</accession>
<dbReference type="RefSeq" id="WP_211106259.1">
    <property type="nucleotide sequence ID" value="NZ_JACIIZ010000006.1"/>
</dbReference>
<evidence type="ECO:0000256" key="3">
    <source>
        <dbReference type="ARBA" id="ARBA00022692"/>
    </source>
</evidence>
<name>A0A7X0AXP4_9PROT</name>
<dbReference type="GO" id="GO:0022857">
    <property type="term" value="F:transmembrane transporter activity"/>
    <property type="evidence" value="ECO:0007669"/>
    <property type="project" value="InterPro"/>
</dbReference>